<dbReference type="RefSeq" id="WP_106759721.1">
    <property type="nucleotide sequence ID" value="NZ_PXWF02000300.1"/>
</dbReference>
<dbReference type="EMBL" id="PXWF02000300">
    <property type="protein sequence ID" value="PWF42240.1"/>
    <property type="molecule type" value="Genomic_DNA"/>
</dbReference>
<dbReference type="OrthoDB" id="2915835at2"/>
<organism evidence="1 2">
    <name type="scientific">Massilia glaciei</name>
    <dbReference type="NCBI Taxonomy" id="1524097"/>
    <lineage>
        <taxon>Bacteria</taxon>
        <taxon>Pseudomonadati</taxon>
        <taxon>Pseudomonadota</taxon>
        <taxon>Betaproteobacteria</taxon>
        <taxon>Burkholderiales</taxon>
        <taxon>Oxalobacteraceae</taxon>
        <taxon>Telluria group</taxon>
        <taxon>Massilia</taxon>
    </lineage>
</organism>
<name>A0A2U2HEP3_9BURK</name>
<comment type="caution">
    <text evidence="1">The sequence shown here is derived from an EMBL/GenBank/DDBJ whole genome shotgun (WGS) entry which is preliminary data.</text>
</comment>
<protein>
    <submittedName>
        <fullName evidence="1">Uncharacterized protein</fullName>
    </submittedName>
</protein>
<dbReference type="Proteomes" id="UP000241421">
    <property type="component" value="Unassembled WGS sequence"/>
</dbReference>
<evidence type="ECO:0000313" key="2">
    <source>
        <dbReference type="Proteomes" id="UP000241421"/>
    </source>
</evidence>
<accession>A0A2U2HEP3</accession>
<proteinExistence type="predicted"/>
<reference evidence="1 2" key="1">
    <citation type="submission" date="2018-04" db="EMBL/GenBank/DDBJ databases">
        <title>Massilia violaceinigra sp. nov., a novel purple-pigmented bacterium isolated from Tianshan glacier, Xinjiang, China.</title>
        <authorList>
            <person name="Wang H."/>
        </authorList>
    </citation>
    <scope>NUCLEOTIDE SEQUENCE [LARGE SCALE GENOMIC DNA]</scope>
    <source>
        <strain evidence="1 2">B448-2</strain>
    </source>
</reference>
<gene>
    <name evidence="1" type="ORF">C7C56_023165</name>
</gene>
<dbReference type="AlphaFoldDB" id="A0A2U2HEP3"/>
<keyword evidence="2" id="KW-1185">Reference proteome</keyword>
<evidence type="ECO:0000313" key="1">
    <source>
        <dbReference type="EMBL" id="PWF42240.1"/>
    </source>
</evidence>
<sequence>MRLNWTQAVDLDLHAFYRLKNGIEGHIYFASKGKLGELPYIFLDADMGVGNVAGKNVENLTISHIDRLESVLFVANIFRFFGGAKENFAKYDGEVVVTTSLGQIVVPLTSDTPGKWAVIAKLENRDQPRMVNINQILKDEPKLANF</sequence>